<gene>
    <name evidence="1" type="ORF">QA636_35495</name>
</gene>
<dbReference type="RefSeq" id="WP_310885355.1">
    <property type="nucleotide sequence ID" value="NZ_CP121646.1"/>
</dbReference>
<accession>A0ABY8JFX2</accession>
<organism evidence="1 2">
    <name type="scientific">Bradyrhizobium brasilense</name>
    <dbReference type="NCBI Taxonomy" id="1419277"/>
    <lineage>
        <taxon>Bacteria</taxon>
        <taxon>Pseudomonadati</taxon>
        <taxon>Pseudomonadota</taxon>
        <taxon>Alphaproteobacteria</taxon>
        <taxon>Hyphomicrobiales</taxon>
        <taxon>Nitrobacteraceae</taxon>
        <taxon>Bradyrhizobium</taxon>
    </lineage>
</organism>
<reference evidence="1 2" key="1">
    <citation type="submission" date="2023-04" db="EMBL/GenBank/DDBJ databases">
        <title>Australian commercial rhizobial inoculants.</title>
        <authorList>
            <person name="Kohlmeier M.G."/>
            <person name="O'Hara G.W."/>
            <person name="Colombi E."/>
            <person name="Ramsay J.P."/>
            <person name="Terpolilli J."/>
        </authorList>
    </citation>
    <scope>NUCLEOTIDE SEQUENCE [LARGE SCALE GENOMIC DNA]</scope>
    <source>
        <strain evidence="1 2">CB627</strain>
    </source>
</reference>
<keyword evidence="2" id="KW-1185">Reference proteome</keyword>
<dbReference type="EMBL" id="CP121646">
    <property type="protein sequence ID" value="WFU62697.1"/>
    <property type="molecule type" value="Genomic_DNA"/>
</dbReference>
<name>A0ABY8JFX2_9BRAD</name>
<evidence type="ECO:0000313" key="2">
    <source>
        <dbReference type="Proteomes" id="UP001221546"/>
    </source>
</evidence>
<protein>
    <submittedName>
        <fullName evidence="1">Uncharacterized protein</fullName>
    </submittedName>
</protein>
<evidence type="ECO:0000313" key="1">
    <source>
        <dbReference type="EMBL" id="WFU62697.1"/>
    </source>
</evidence>
<proteinExistence type="predicted"/>
<dbReference type="Proteomes" id="UP001221546">
    <property type="component" value="Chromosome"/>
</dbReference>
<sequence>MIKLTHEEHREAGQSHLEYMRELLERDGDKATLRLHAAHMRSLLAAASPNKNVPA</sequence>